<dbReference type="EMBL" id="CBSY010000229">
    <property type="protein sequence ID" value="CDH21393.1"/>
    <property type="molecule type" value="Genomic_DNA"/>
</dbReference>
<keyword evidence="2" id="KW-1185">Reference proteome</keyword>
<evidence type="ECO:0000313" key="1">
    <source>
        <dbReference type="EMBL" id="CDH21393.1"/>
    </source>
</evidence>
<name>A0A077PK40_XENBV</name>
<dbReference type="HOGENOM" id="CLU_3067674_0_0_6"/>
<dbReference type="AlphaFoldDB" id="A0A077PK40"/>
<organism evidence="1 2">
    <name type="scientific">Xenorhabdus bovienii str. kraussei Quebec</name>
    <dbReference type="NCBI Taxonomy" id="1398203"/>
    <lineage>
        <taxon>Bacteria</taxon>
        <taxon>Pseudomonadati</taxon>
        <taxon>Pseudomonadota</taxon>
        <taxon>Gammaproteobacteria</taxon>
        <taxon>Enterobacterales</taxon>
        <taxon>Morganellaceae</taxon>
        <taxon>Xenorhabdus</taxon>
    </lineage>
</organism>
<dbReference type="Proteomes" id="UP000028500">
    <property type="component" value="Unassembled WGS sequence"/>
</dbReference>
<proteinExistence type="predicted"/>
<comment type="caution">
    <text evidence="1">The sequence shown here is derived from an EMBL/GenBank/DDBJ whole genome shotgun (WGS) entry which is preliminary data.</text>
</comment>
<reference evidence="1" key="1">
    <citation type="submission" date="2013-07" db="EMBL/GenBank/DDBJ databases">
        <title>Sub-species coevolution in mutualistic symbiosis.</title>
        <authorList>
            <person name="Murfin K."/>
            <person name="Klassen J."/>
            <person name="Lee M."/>
            <person name="Forst S."/>
            <person name="Stock P."/>
            <person name="Goodrich-Blair H."/>
        </authorList>
    </citation>
    <scope>NUCLEOTIDE SEQUENCE [LARGE SCALE GENOMIC DNA]</scope>
    <source>
        <strain evidence="1">Kraussei Quebec</strain>
    </source>
</reference>
<evidence type="ECO:0000313" key="2">
    <source>
        <dbReference type="Proteomes" id="UP000028500"/>
    </source>
</evidence>
<gene>
    <name evidence="1" type="ORF">XBKQ1_400022</name>
</gene>
<protein>
    <submittedName>
        <fullName evidence="1">Uncharacterized protein</fullName>
    </submittedName>
</protein>
<sequence length="53" mass="5706">MLVGLICGSYLAASGVGHFANKSQLPGIHQHSAYDGLFWRLTVDNARYQAASI</sequence>
<accession>A0A077PK40</accession>